<sequence>MRRVKFYLNISKRKEFYLTYINTNCLIKCKVADNFIYQRIKINFATQIERFLIEVNAVK</sequence>
<reference evidence="1" key="2">
    <citation type="submission" date="2020-09" db="EMBL/GenBank/DDBJ databases">
        <authorList>
            <person name="Sun Q."/>
            <person name="Kim S."/>
        </authorList>
    </citation>
    <scope>NUCLEOTIDE SEQUENCE</scope>
    <source>
        <strain evidence="1">KCTC 12113</strain>
    </source>
</reference>
<evidence type="ECO:0000313" key="1">
    <source>
        <dbReference type="EMBL" id="GGW26786.1"/>
    </source>
</evidence>
<name>A0A918IT79_9FLAO</name>
<accession>A0A918IT79</accession>
<organism evidence="1 2">
    <name type="scientific">Arenibacter certesii</name>
    <dbReference type="NCBI Taxonomy" id="228955"/>
    <lineage>
        <taxon>Bacteria</taxon>
        <taxon>Pseudomonadati</taxon>
        <taxon>Bacteroidota</taxon>
        <taxon>Flavobacteriia</taxon>
        <taxon>Flavobacteriales</taxon>
        <taxon>Flavobacteriaceae</taxon>
        <taxon>Arenibacter</taxon>
    </lineage>
</organism>
<dbReference type="Proteomes" id="UP000634668">
    <property type="component" value="Unassembled WGS sequence"/>
</dbReference>
<keyword evidence="2" id="KW-1185">Reference proteome</keyword>
<dbReference type="AlphaFoldDB" id="A0A918IT79"/>
<proteinExistence type="predicted"/>
<reference evidence="1" key="1">
    <citation type="journal article" date="2014" name="Int. J. Syst. Evol. Microbiol.">
        <title>Complete genome sequence of Corynebacterium casei LMG S-19264T (=DSM 44701T), isolated from a smear-ripened cheese.</title>
        <authorList>
            <consortium name="US DOE Joint Genome Institute (JGI-PGF)"/>
            <person name="Walter F."/>
            <person name="Albersmeier A."/>
            <person name="Kalinowski J."/>
            <person name="Ruckert C."/>
        </authorList>
    </citation>
    <scope>NUCLEOTIDE SEQUENCE</scope>
    <source>
        <strain evidence="1">KCTC 12113</strain>
    </source>
</reference>
<comment type="caution">
    <text evidence="1">The sequence shown here is derived from an EMBL/GenBank/DDBJ whole genome shotgun (WGS) entry which is preliminary data.</text>
</comment>
<dbReference type="EMBL" id="BMWP01000005">
    <property type="protein sequence ID" value="GGW26786.1"/>
    <property type="molecule type" value="Genomic_DNA"/>
</dbReference>
<protein>
    <submittedName>
        <fullName evidence="1">Uncharacterized protein</fullName>
    </submittedName>
</protein>
<gene>
    <name evidence="1" type="ORF">GCM10007383_10060</name>
</gene>
<evidence type="ECO:0000313" key="2">
    <source>
        <dbReference type="Proteomes" id="UP000634668"/>
    </source>
</evidence>